<dbReference type="Proteomes" id="UP000238392">
    <property type="component" value="Unassembled WGS sequence"/>
</dbReference>
<organism evidence="1 2">
    <name type="scientific">Donghicola tyrosinivorans</name>
    <dbReference type="NCBI Taxonomy" id="1652492"/>
    <lineage>
        <taxon>Bacteria</taxon>
        <taxon>Pseudomonadati</taxon>
        <taxon>Pseudomonadota</taxon>
        <taxon>Alphaproteobacteria</taxon>
        <taxon>Rhodobacterales</taxon>
        <taxon>Roseobacteraceae</taxon>
        <taxon>Donghicola</taxon>
    </lineage>
</organism>
<dbReference type="AlphaFoldDB" id="A0A2T0WPU4"/>
<proteinExistence type="predicted"/>
<dbReference type="OrthoDB" id="10012302at2"/>
<dbReference type="EMBL" id="PVTQ01000007">
    <property type="protein sequence ID" value="PRY88728.1"/>
    <property type="molecule type" value="Genomic_DNA"/>
</dbReference>
<keyword evidence="2" id="KW-1185">Reference proteome</keyword>
<comment type="caution">
    <text evidence="1">The sequence shown here is derived from an EMBL/GenBank/DDBJ whole genome shotgun (WGS) entry which is preliminary data.</text>
</comment>
<gene>
    <name evidence="1" type="ORF">CLV74_10770</name>
</gene>
<sequence>MRALGILVLVSSATLAHGQNMPDSIQKLLKNSDDPLAAIDAMDNRQRPAAIRDLARAVIDNPGNLELAQLMCAIQPWTTKTDTDAGKDDAIQAALWKRMRGLNAQSEEFRWLDCASVNRTGGYMEVSVNPLYNLRQSACTAIPVTDDWDGFYANLIGSITGYNDAITRGLAGDATDAPHSYYPTRNILRTALLGAGRGVTAAKSGRSDLARTYFADTAKELKAHLEAIDYANTRNSWVFHSDLTLYATFYGWLGTGGTLDMSALINWPSALDDADISDAIPAATRAQIEQDGATDYVDPVYLERLLPRAAPKDQECSQWRRRSYDTRALAKVMQDCAAPYANIEVSYAMLTELDQCIGAFEAADWRVQFSSVPKGGGASELSRIKSSLSAIVGSSQFAALPKAEQDSIRANLETLHLEAAGSYARIVTDHGLTTSDRTALERIFDAIGLAPRPMMARQKIY</sequence>
<evidence type="ECO:0000313" key="1">
    <source>
        <dbReference type="EMBL" id="PRY88728.1"/>
    </source>
</evidence>
<dbReference type="RefSeq" id="WP_106264840.1">
    <property type="nucleotide sequence ID" value="NZ_PVTQ01000007.1"/>
</dbReference>
<name>A0A2T0WPU4_9RHOB</name>
<protein>
    <submittedName>
        <fullName evidence="1">Uncharacterized protein</fullName>
    </submittedName>
</protein>
<evidence type="ECO:0000313" key="2">
    <source>
        <dbReference type="Proteomes" id="UP000238392"/>
    </source>
</evidence>
<accession>A0A2T0WPU4</accession>
<reference evidence="1 2" key="1">
    <citation type="submission" date="2018-03" db="EMBL/GenBank/DDBJ databases">
        <title>Genomic Encyclopedia of Archaeal and Bacterial Type Strains, Phase II (KMG-II): from individual species to whole genera.</title>
        <authorList>
            <person name="Goeker M."/>
        </authorList>
    </citation>
    <scope>NUCLEOTIDE SEQUENCE [LARGE SCALE GENOMIC DNA]</scope>
    <source>
        <strain evidence="1 2">DSM 100212</strain>
    </source>
</reference>